<dbReference type="Proteomes" id="UP000199668">
    <property type="component" value="Unassembled WGS sequence"/>
</dbReference>
<reference evidence="1 2" key="1">
    <citation type="submission" date="2016-10" db="EMBL/GenBank/DDBJ databases">
        <authorList>
            <person name="de Groot N.N."/>
        </authorList>
    </citation>
    <scope>NUCLEOTIDE SEQUENCE [LARGE SCALE GENOMIC DNA]</scope>
    <source>
        <strain evidence="1 2">CGMCC 1.6134</strain>
    </source>
</reference>
<proteinExistence type="predicted"/>
<dbReference type="EMBL" id="FOTY01000050">
    <property type="protein sequence ID" value="SFM43393.1"/>
    <property type="molecule type" value="Genomic_DNA"/>
</dbReference>
<dbReference type="AlphaFoldDB" id="A0A1I4QUK9"/>
<sequence length="75" mass="8703">MKSIITEMHQIMKETPDVLAMEEKLQQLMYSWFSDLVGEALTLLDDPVSEVKKDEGWDVETRDARTIQFLFGPVQ</sequence>
<feature type="non-terminal residue" evidence="1">
    <location>
        <position position="75"/>
    </location>
</feature>
<protein>
    <submittedName>
        <fullName evidence="1">Uncharacterized protein</fullName>
    </submittedName>
</protein>
<name>A0A1I4QUK9_9BACI</name>
<gene>
    <name evidence="1" type="ORF">SAMN04488054_1501</name>
</gene>
<dbReference type="STRING" id="266892.SAMN04488054_1501"/>
<accession>A0A1I4QUK9</accession>
<keyword evidence="2" id="KW-1185">Reference proteome</keyword>
<organism evidence="1 2">
    <name type="scientific">Salibacterium qingdaonense</name>
    <dbReference type="NCBI Taxonomy" id="266892"/>
    <lineage>
        <taxon>Bacteria</taxon>
        <taxon>Bacillati</taxon>
        <taxon>Bacillota</taxon>
        <taxon>Bacilli</taxon>
        <taxon>Bacillales</taxon>
        <taxon>Bacillaceae</taxon>
    </lineage>
</organism>
<evidence type="ECO:0000313" key="2">
    <source>
        <dbReference type="Proteomes" id="UP000199668"/>
    </source>
</evidence>
<evidence type="ECO:0000313" key="1">
    <source>
        <dbReference type="EMBL" id="SFM43393.1"/>
    </source>
</evidence>